<gene>
    <name evidence="2" type="ORF">FDY95_15980</name>
</gene>
<evidence type="ECO:0000256" key="1">
    <source>
        <dbReference type="SAM" id="SignalP"/>
    </source>
</evidence>
<keyword evidence="2" id="KW-0121">Carboxypeptidase</keyword>
<protein>
    <submittedName>
        <fullName evidence="2">Carboxypeptidase regulatory-like domain-containing protein</fullName>
    </submittedName>
</protein>
<keyword evidence="3" id="KW-1185">Reference proteome</keyword>
<dbReference type="RefSeq" id="WP_138079246.1">
    <property type="nucleotide sequence ID" value="NZ_VAJM01000008.1"/>
</dbReference>
<evidence type="ECO:0000313" key="3">
    <source>
        <dbReference type="Proteomes" id="UP000305517"/>
    </source>
</evidence>
<accession>A0A5R8WNT2</accession>
<keyword evidence="2" id="KW-0378">Hydrolase</keyword>
<keyword evidence="2" id="KW-0645">Protease</keyword>
<dbReference type="InterPro" id="IPR013784">
    <property type="entry name" value="Carb-bd-like_fold"/>
</dbReference>
<dbReference type="AlphaFoldDB" id="A0A5R8WNT2"/>
<organism evidence="2 3">
    <name type="scientific">Hymenobacter jeollabukensis</name>
    <dbReference type="NCBI Taxonomy" id="2025313"/>
    <lineage>
        <taxon>Bacteria</taxon>
        <taxon>Pseudomonadati</taxon>
        <taxon>Bacteroidota</taxon>
        <taxon>Cytophagia</taxon>
        <taxon>Cytophagales</taxon>
        <taxon>Hymenobacteraceae</taxon>
        <taxon>Hymenobacter</taxon>
    </lineage>
</organism>
<dbReference type="Pfam" id="PF13620">
    <property type="entry name" value="CarboxypepD_reg"/>
    <property type="match status" value="1"/>
</dbReference>
<proteinExistence type="predicted"/>
<feature type="signal peptide" evidence="1">
    <location>
        <begin position="1"/>
        <end position="26"/>
    </location>
</feature>
<dbReference type="EMBL" id="VAJM01000008">
    <property type="protein sequence ID" value="TLM91093.1"/>
    <property type="molecule type" value="Genomic_DNA"/>
</dbReference>
<evidence type="ECO:0000313" key="2">
    <source>
        <dbReference type="EMBL" id="TLM91093.1"/>
    </source>
</evidence>
<keyword evidence="1" id="KW-0732">Signal</keyword>
<dbReference type="GO" id="GO:0030246">
    <property type="term" value="F:carbohydrate binding"/>
    <property type="evidence" value="ECO:0007669"/>
    <property type="project" value="InterPro"/>
</dbReference>
<name>A0A5R8WNT2_9BACT</name>
<reference evidence="2 3" key="1">
    <citation type="submission" date="2019-05" db="EMBL/GenBank/DDBJ databases">
        <title>Hymenobacter edaphi sp. nov., isolated from abandoned arsenic-contaminated farmland soil.</title>
        <authorList>
            <person name="Nie L."/>
        </authorList>
    </citation>
    <scope>NUCLEOTIDE SEQUENCE [LARGE SCALE GENOMIC DNA]</scope>
    <source>
        <strain evidence="2 3">1-3-3-8</strain>
    </source>
</reference>
<comment type="caution">
    <text evidence="2">The sequence shown here is derived from an EMBL/GenBank/DDBJ whole genome shotgun (WGS) entry which is preliminary data.</text>
</comment>
<dbReference type="Proteomes" id="UP000305517">
    <property type="component" value="Unassembled WGS sequence"/>
</dbReference>
<feature type="chain" id="PRO_5024386243" evidence="1">
    <location>
        <begin position="27"/>
        <end position="148"/>
    </location>
</feature>
<dbReference type="GO" id="GO:0004180">
    <property type="term" value="F:carboxypeptidase activity"/>
    <property type="evidence" value="ECO:0007669"/>
    <property type="project" value="UniProtKB-KW"/>
</dbReference>
<sequence length="148" mass="16440">MTVVAALRRAYSCCYLLLGASVSVLTTCTAPPYRWQTSAGPWQVSKYRVVAERHKPEQVPQGGLLRVRVFDWLSLDPLPGAQFTITETQTHTELKGTTSETGGITQSLAPGLYTLKVNSIEYYELQTKPFVLRQGYVLRLDVSLGCDI</sequence>
<dbReference type="SUPFAM" id="SSF49452">
    <property type="entry name" value="Starch-binding domain-like"/>
    <property type="match status" value="1"/>
</dbReference>
<dbReference type="Gene3D" id="2.60.40.1120">
    <property type="entry name" value="Carboxypeptidase-like, regulatory domain"/>
    <property type="match status" value="1"/>
</dbReference>